<dbReference type="STRING" id="1121400.SAMN02746065_11593"/>
<evidence type="ECO:0000313" key="7">
    <source>
        <dbReference type="EMBL" id="SMC92725.1"/>
    </source>
</evidence>
<reference evidence="7 8" key="1">
    <citation type="submission" date="2017-04" db="EMBL/GenBank/DDBJ databases">
        <authorList>
            <person name="Afonso C.L."/>
            <person name="Miller P.J."/>
            <person name="Scott M.A."/>
            <person name="Spackman E."/>
            <person name="Goraichik I."/>
            <person name="Dimitrov K.M."/>
            <person name="Suarez D.L."/>
            <person name="Swayne D.E."/>
        </authorList>
    </citation>
    <scope>NUCLEOTIDE SEQUENCE [LARGE SCALE GENOMIC DNA]</scope>
    <source>
        <strain evidence="7 8">DSM 3385</strain>
    </source>
</reference>
<keyword evidence="8" id="KW-1185">Reference proteome</keyword>
<evidence type="ECO:0000256" key="5">
    <source>
        <dbReference type="ARBA" id="ARBA00023052"/>
    </source>
</evidence>
<protein>
    <recommendedName>
        <fullName evidence="3">Pyruvate dehydrogenase E1 component subunit alpha</fullName>
    </recommendedName>
</protein>
<evidence type="ECO:0000256" key="1">
    <source>
        <dbReference type="ARBA" id="ARBA00001964"/>
    </source>
</evidence>
<dbReference type="Gene3D" id="3.40.50.970">
    <property type="match status" value="1"/>
</dbReference>
<dbReference type="Pfam" id="PF00676">
    <property type="entry name" value="E1_dh"/>
    <property type="match status" value="1"/>
</dbReference>
<keyword evidence="5" id="KW-0786">Thiamine pyrophosphate</keyword>
<dbReference type="AlphaFoldDB" id="A0A1W2D5F2"/>
<keyword evidence="7" id="KW-0670">Pyruvate</keyword>
<dbReference type="FunFam" id="3.40.50.970:FF:000013">
    <property type="entry name" value="Pyruvate dehydrogenase E1 component subunit alpha"/>
    <property type="match status" value="1"/>
</dbReference>
<dbReference type="OrthoDB" id="9766715at2"/>
<dbReference type="InterPro" id="IPR001017">
    <property type="entry name" value="DH_E1"/>
</dbReference>
<dbReference type="Proteomes" id="UP000192418">
    <property type="component" value="Unassembled WGS sequence"/>
</dbReference>
<dbReference type="EMBL" id="FWXY01000015">
    <property type="protein sequence ID" value="SMC92725.1"/>
    <property type="molecule type" value="Genomic_DNA"/>
</dbReference>
<dbReference type="GO" id="GO:0006086">
    <property type="term" value="P:pyruvate decarboxylation to acetyl-CoA"/>
    <property type="evidence" value="ECO:0007669"/>
    <property type="project" value="TreeGrafter"/>
</dbReference>
<evidence type="ECO:0000313" key="8">
    <source>
        <dbReference type="Proteomes" id="UP000192418"/>
    </source>
</evidence>
<comment type="subunit">
    <text evidence="2">Heterodimer of an alpha and a beta chain.</text>
</comment>
<name>A0A1W2D5F2_9BACT</name>
<dbReference type="RefSeq" id="WP_084070066.1">
    <property type="nucleotide sequence ID" value="NZ_FWXY01000015.1"/>
</dbReference>
<gene>
    <name evidence="7" type="ORF">SAMN02746065_11593</name>
</gene>
<dbReference type="CDD" id="cd02000">
    <property type="entry name" value="TPP_E1_PDC_ADC_BCADC"/>
    <property type="match status" value="1"/>
</dbReference>
<dbReference type="InterPro" id="IPR029061">
    <property type="entry name" value="THDP-binding"/>
</dbReference>
<dbReference type="PANTHER" id="PTHR11516">
    <property type="entry name" value="PYRUVATE DEHYDROGENASE E1 COMPONENT, ALPHA SUBUNIT BACTERIAL AND ORGANELLAR"/>
    <property type="match status" value="1"/>
</dbReference>
<dbReference type="InterPro" id="IPR050642">
    <property type="entry name" value="PDH_E1_Alpha_Subunit"/>
</dbReference>
<proteinExistence type="predicted"/>
<organism evidence="7 8">
    <name type="scientific">Desulfocicer vacuolatum DSM 3385</name>
    <dbReference type="NCBI Taxonomy" id="1121400"/>
    <lineage>
        <taxon>Bacteria</taxon>
        <taxon>Pseudomonadati</taxon>
        <taxon>Thermodesulfobacteriota</taxon>
        <taxon>Desulfobacteria</taxon>
        <taxon>Desulfobacterales</taxon>
        <taxon>Desulfobacteraceae</taxon>
        <taxon>Desulfocicer</taxon>
    </lineage>
</organism>
<evidence type="ECO:0000256" key="2">
    <source>
        <dbReference type="ARBA" id="ARBA00011870"/>
    </source>
</evidence>
<sequence>MNLSNEEKVGMFATMLRIRKFEEKLEELVLTGNISGFVHLYIGEEAVATGVCSALKISDYITSTHRGHGHLIAKGGKTDLMMAELFAKKTGYCKGKGGSMHIADLELGILGANGIVGAGPPIAVGAGLASKYKGNDNVSVSFFGDGASNQGTVHEALNLASIWKLPVIFVIENNCFAEFTHQADHQCCRLVSERAEGYRIPSVVVDGNDVLAVYEATQEAVKSAREGKGPTMIECNTYRIKGHYVGDPETYRSEEERASWQSADKDPILRFEKRLLDEDIADQNTLDSIRQEIQDEIEKAVEYAKESPAPDISELMKDVYA</sequence>
<dbReference type="PANTHER" id="PTHR11516:SF60">
    <property type="entry name" value="PYRUVATE DEHYDROGENASE E1 COMPONENT SUBUNIT ALPHA"/>
    <property type="match status" value="1"/>
</dbReference>
<evidence type="ECO:0000259" key="6">
    <source>
        <dbReference type="Pfam" id="PF00676"/>
    </source>
</evidence>
<feature type="domain" description="Dehydrogenase E1 component" evidence="6">
    <location>
        <begin position="14"/>
        <end position="312"/>
    </location>
</feature>
<evidence type="ECO:0000256" key="3">
    <source>
        <dbReference type="ARBA" id="ARBA00014159"/>
    </source>
</evidence>
<evidence type="ECO:0000256" key="4">
    <source>
        <dbReference type="ARBA" id="ARBA00023002"/>
    </source>
</evidence>
<keyword evidence="4" id="KW-0560">Oxidoreductase</keyword>
<comment type="cofactor">
    <cofactor evidence="1">
        <name>thiamine diphosphate</name>
        <dbReference type="ChEBI" id="CHEBI:58937"/>
    </cofactor>
</comment>
<dbReference type="SUPFAM" id="SSF52518">
    <property type="entry name" value="Thiamin diphosphate-binding fold (THDP-binding)"/>
    <property type="match status" value="1"/>
</dbReference>
<dbReference type="GO" id="GO:0004739">
    <property type="term" value="F:pyruvate dehydrogenase (acetyl-transferring) activity"/>
    <property type="evidence" value="ECO:0007669"/>
    <property type="project" value="TreeGrafter"/>
</dbReference>
<accession>A0A1W2D5F2</accession>